<dbReference type="Proteomes" id="UP000001578">
    <property type="component" value="Chromosome"/>
</dbReference>
<reference evidence="1 2" key="1">
    <citation type="journal article" date="2007" name="Proc. Natl. Acad. Sci. U.S.A.">
        <title>Genome and proteome of long-chain alkane degrading Geobacillus thermodenitrificans NG80-2 isolated from a deep-subsurface oil reservoir.</title>
        <authorList>
            <person name="Feng L."/>
            <person name="Wang W."/>
            <person name="Cheng J."/>
            <person name="Ren Y."/>
            <person name="Zhao G."/>
            <person name="Gao C."/>
            <person name="Tang Y."/>
            <person name="Liu X."/>
            <person name="Han W."/>
            <person name="Peng X."/>
            <person name="Liu R."/>
            <person name="Wang L."/>
        </authorList>
    </citation>
    <scope>NUCLEOTIDE SEQUENCE [LARGE SCALE GENOMIC DNA]</scope>
    <source>
        <strain evidence="1 2">NG80-2</strain>
    </source>
</reference>
<organism evidence="1 2">
    <name type="scientific">Geobacillus thermodenitrificans (strain NG80-2)</name>
    <dbReference type="NCBI Taxonomy" id="420246"/>
    <lineage>
        <taxon>Bacteria</taxon>
        <taxon>Bacillati</taxon>
        <taxon>Bacillota</taxon>
        <taxon>Bacilli</taxon>
        <taxon>Bacillales</taxon>
        <taxon>Anoxybacillaceae</taxon>
        <taxon>Geobacillus</taxon>
    </lineage>
</organism>
<proteinExistence type="predicted"/>
<evidence type="ECO:0000313" key="2">
    <source>
        <dbReference type="Proteomes" id="UP000001578"/>
    </source>
</evidence>
<evidence type="ECO:0000313" key="1">
    <source>
        <dbReference type="EMBL" id="ABO66310.1"/>
    </source>
</evidence>
<protein>
    <submittedName>
        <fullName evidence="1">Uncharacterized protein</fullName>
    </submittedName>
</protein>
<gene>
    <name evidence="1" type="ordered locus">GTNG_0932</name>
</gene>
<dbReference type="eggNOG" id="ENOG5033BGD">
    <property type="taxonomic scope" value="Bacteria"/>
</dbReference>
<dbReference type="KEGG" id="gtn:GTNG_0932"/>
<dbReference type="EMBL" id="CP000557">
    <property type="protein sequence ID" value="ABO66310.1"/>
    <property type="molecule type" value="Genomic_DNA"/>
</dbReference>
<name>A4ILV6_GEOTN</name>
<dbReference type="AlphaFoldDB" id="A4ILV6"/>
<dbReference type="HOGENOM" id="CLU_2633057_0_0_9"/>
<sequence length="77" mass="8998">MKKTANSRKRPDGDKRMAVLRLELDYELATLYEAMMEKDEEKKKECKRRLEKLAPRTDAPSSMIIFKANHLCGSFFS</sequence>
<accession>A4ILV6</accession>